<dbReference type="PANTHER" id="PTHR11573:SF30">
    <property type="entry name" value="RIBONUCLEOSIDE-DIPHOSPHATE REDUCTASE 2 SUBUNIT ALPHA"/>
    <property type="match status" value="1"/>
</dbReference>
<comment type="caution">
    <text evidence="9">The sequence shown here is derived from an EMBL/GenBank/DDBJ whole genome shotgun (WGS) entry which is preliminary data.</text>
</comment>
<comment type="catalytic activity">
    <reaction evidence="5 6">
        <text>a 2'-deoxyribonucleoside 5'-diphosphate + [thioredoxin]-disulfide + H2O = a ribonucleoside 5'-diphosphate + [thioredoxin]-dithiol</text>
        <dbReference type="Rhea" id="RHEA:23252"/>
        <dbReference type="Rhea" id="RHEA-COMP:10698"/>
        <dbReference type="Rhea" id="RHEA-COMP:10700"/>
        <dbReference type="ChEBI" id="CHEBI:15377"/>
        <dbReference type="ChEBI" id="CHEBI:29950"/>
        <dbReference type="ChEBI" id="CHEBI:50058"/>
        <dbReference type="ChEBI" id="CHEBI:57930"/>
        <dbReference type="ChEBI" id="CHEBI:73316"/>
        <dbReference type="EC" id="1.17.4.1"/>
    </reaction>
</comment>
<feature type="non-terminal residue" evidence="9">
    <location>
        <position position="1"/>
    </location>
</feature>
<dbReference type="PANTHER" id="PTHR11573">
    <property type="entry name" value="RIBONUCLEOSIDE-DIPHOSPHATE REDUCTASE LARGE CHAIN"/>
    <property type="match status" value="1"/>
</dbReference>
<dbReference type="Proteomes" id="UP000315060">
    <property type="component" value="Unassembled WGS sequence"/>
</dbReference>
<evidence type="ECO:0000313" key="9">
    <source>
        <dbReference type="EMBL" id="TVX61779.1"/>
    </source>
</evidence>
<dbReference type="InterPro" id="IPR008926">
    <property type="entry name" value="RNR_R1-su_N"/>
</dbReference>
<dbReference type="InterPro" id="IPR013509">
    <property type="entry name" value="RNR_lsu_N"/>
</dbReference>
<keyword evidence="3 6" id="KW-0560">Oxidoreductase</keyword>
<sequence length="251" mass="28081">PHTMHFLSLKERLQYLIREDYVDEEVVGLYHGESGEIDSNFLEDLYQKIKEHGFAFKSFMGAYKFYNQYALKTDDSKTYLESFEDRVFLNALYLGNGDQNLATKIAEEMITQRYQPATPTFLNAGKKRRGEMVSCFLIDLDDSMLSIGRGVNSALQLSRLGGGVGVNLSNLRASGSPIKGIEHASSGVLPVMKLLEDSFSYSNQLGQRNGAGVVYLNVFHQDILAFLSTKKENADEKIRVKTLSLGLVVPD</sequence>
<dbReference type="Pfam" id="PF02867">
    <property type="entry name" value="Ribonuc_red_lgC"/>
    <property type="match status" value="1"/>
</dbReference>
<dbReference type="AlphaFoldDB" id="A0A559GFQ1"/>
<accession>A0A559GFQ1</accession>
<evidence type="ECO:0000256" key="6">
    <source>
        <dbReference type="RuleBase" id="RU003410"/>
    </source>
</evidence>
<evidence type="ECO:0000256" key="4">
    <source>
        <dbReference type="ARBA" id="ARBA00023116"/>
    </source>
</evidence>
<evidence type="ECO:0000259" key="8">
    <source>
        <dbReference type="Pfam" id="PF02867"/>
    </source>
</evidence>
<dbReference type="SUPFAM" id="SSF48168">
    <property type="entry name" value="R1 subunit of ribonucleotide reductase, N-terminal domain"/>
    <property type="match status" value="1"/>
</dbReference>
<dbReference type="GO" id="GO:0005524">
    <property type="term" value="F:ATP binding"/>
    <property type="evidence" value="ECO:0007669"/>
    <property type="project" value="InterPro"/>
</dbReference>
<name>A0A559GFQ1_STREE</name>
<dbReference type="GO" id="GO:0004748">
    <property type="term" value="F:ribonucleoside-diphosphate reductase activity, thioredoxin disulfide as acceptor"/>
    <property type="evidence" value="ECO:0007669"/>
    <property type="project" value="UniProtKB-EC"/>
</dbReference>
<dbReference type="GO" id="GO:0009263">
    <property type="term" value="P:deoxyribonucleotide biosynthetic process"/>
    <property type="evidence" value="ECO:0007669"/>
    <property type="project" value="UniProtKB-KW"/>
</dbReference>
<evidence type="ECO:0000256" key="2">
    <source>
        <dbReference type="ARBA" id="ARBA00012274"/>
    </source>
</evidence>
<evidence type="ECO:0000256" key="3">
    <source>
        <dbReference type="ARBA" id="ARBA00023002"/>
    </source>
</evidence>
<dbReference type="EMBL" id="VMYC01000561">
    <property type="protein sequence ID" value="TVX61779.1"/>
    <property type="molecule type" value="Genomic_DNA"/>
</dbReference>
<feature type="non-terminal residue" evidence="9">
    <location>
        <position position="251"/>
    </location>
</feature>
<dbReference type="InterPro" id="IPR039718">
    <property type="entry name" value="Rrm1"/>
</dbReference>
<evidence type="ECO:0000259" key="7">
    <source>
        <dbReference type="Pfam" id="PF00317"/>
    </source>
</evidence>
<evidence type="ECO:0000256" key="1">
    <source>
        <dbReference type="ARBA" id="ARBA00010406"/>
    </source>
</evidence>
<dbReference type="Pfam" id="PF00317">
    <property type="entry name" value="Ribonuc_red_lgN"/>
    <property type="match status" value="1"/>
</dbReference>
<evidence type="ECO:0000256" key="5">
    <source>
        <dbReference type="ARBA" id="ARBA00047754"/>
    </source>
</evidence>
<keyword evidence="4 6" id="KW-0215">Deoxyribonucleotide synthesis</keyword>
<proteinExistence type="inferred from homology"/>
<dbReference type="EC" id="1.17.4.1" evidence="2 6"/>
<protein>
    <recommendedName>
        <fullName evidence="2 6">Ribonucleoside-diphosphate reductase</fullName>
        <ecNumber evidence="2 6">1.17.4.1</ecNumber>
    </recommendedName>
</protein>
<evidence type="ECO:0000313" key="10">
    <source>
        <dbReference type="Proteomes" id="UP000315060"/>
    </source>
</evidence>
<comment type="function">
    <text evidence="6">Provides the precursors necessary for DNA synthesis. Catalyzes the biosynthesis of deoxyribonucleotides from the corresponding ribonucleotides.</text>
</comment>
<dbReference type="UniPathway" id="UPA00326"/>
<feature type="domain" description="Ribonucleotide reductase large subunit C-terminal" evidence="8">
    <location>
        <begin position="133"/>
        <end position="251"/>
    </location>
</feature>
<comment type="similarity">
    <text evidence="1 6">Belongs to the ribonucleoside diphosphate reductase large chain family.</text>
</comment>
<dbReference type="InterPro" id="IPR000788">
    <property type="entry name" value="RNR_lg_C"/>
</dbReference>
<reference evidence="9 10" key="1">
    <citation type="submission" date="2019-07" db="EMBL/GenBank/DDBJ databases">
        <authorList>
            <person name="Mohale T."/>
        </authorList>
    </citation>
    <scope>NUCLEOTIDE SEQUENCE [LARGE SCALE GENOMIC DNA]</scope>
    <source>
        <strain evidence="9 10">NTPn 59</strain>
    </source>
</reference>
<organism evidence="9 10">
    <name type="scientific">Streptococcus pneumoniae</name>
    <dbReference type="NCBI Taxonomy" id="1313"/>
    <lineage>
        <taxon>Bacteria</taxon>
        <taxon>Bacillati</taxon>
        <taxon>Bacillota</taxon>
        <taxon>Bacilli</taxon>
        <taxon>Lactobacillales</taxon>
        <taxon>Streptococcaceae</taxon>
        <taxon>Streptococcus</taxon>
    </lineage>
</organism>
<dbReference type="Gene3D" id="3.20.70.20">
    <property type="match status" value="1"/>
</dbReference>
<dbReference type="SUPFAM" id="SSF51998">
    <property type="entry name" value="PFL-like glycyl radical enzymes"/>
    <property type="match status" value="1"/>
</dbReference>
<gene>
    <name evidence="9" type="ORF">AZJ28_13615</name>
</gene>
<dbReference type="GO" id="GO:0005971">
    <property type="term" value="C:ribonucleoside-diphosphate reductase complex"/>
    <property type="evidence" value="ECO:0007669"/>
    <property type="project" value="TreeGrafter"/>
</dbReference>
<feature type="domain" description="Ribonucleotide reductase large subunit N-terminal" evidence="7">
    <location>
        <begin position="56"/>
        <end position="129"/>
    </location>
</feature>